<keyword evidence="2" id="KW-0489">Methyltransferase</keyword>
<dbReference type="Gene3D" id="3.40.50.150">
    <property type="entry name" value="Vaccinia Virus protein VP39"/>
    <property type="match status" value="1"/>
</dbReference>
<dbReference type="Proteomes" id="UP000315971">
    <property type="component" value="Unassembled WGS sequence"/>
</dbReference>
<reference evidence="2 3" key="1">
    <citation type="submission" date="2017-05" db="EMBL/GenBank/DDBJ databases">
        <authorList>
            <person name="Varghese N."/>
            <person name="Submissions S."/>
        </authorList>
    </citation>
    <scope>NUCLEOTIDE SEQUENCE [LARGE SCALE GENOMIC DNA]</scope>
    <source>
        <strain evidence="2 3">DSM 21342</strain>
    </source>
</reference>
<keyword evidence="3" id="KW-1185">Reference proteome</keyword>
<gene>
    <name evidence="2" type="ORF">SAMN06265350_11610</name>
</gene>
<dbReference type="GO" id="GO:0008168">
    <property type="term" value="F:methyltransferase activity"/>
    <property type="evidence" value="ECO:0007669"/>
    <property type="project" value="UniProtKB-KW"/>
</dbReference>
<accession>A0A521EJQ0</accession>
<keyword evidence="2" id="KW-0808">Transferase</keyword>
<dbReference type="PANTHER" id="PTHR13369:SF3">
    <property type="entry name" value="METHYLTRANSFERASE DOMAIN-CONTAINING PROTEIN"/>
    <property type="match status" value="1"/>
</dbReference>
<feature type="domain" description="Methyltransferase" evidence="1">
    <location>
        <begin position="158"/>
        <end position="295"/>
    </location>
</feature>
<dbReference type="GO" id="GO:0032259">
    <property type="term" value="P:methylation"/>
    <property type="evidence" value="ECO:0007669"/>
    <property type="project" value="UniProtKB-KW"/>
</dbReference>
<evidence type="ECO:0000259" key="1">
    <source>
        <dbReference type="Pfam" id="PF13679"/>
    </source>
</evidence>
<dbReference type="GO" id="GO:0005737">
    <property type="term" value="C:cytoplasm"/>
    <property type="evidence" value="ECO:0007669"/>
    <property type="project" value="TreeGrafter"/>
</dbReference>
<dbReference type="PANTHER" id="PTHR13369">
    <property type="match status" value="1"/>
</dbReference>
<organism evidence="2 3">
    <name type="scientific">Solitalea koreensis</name>
    <dbReference type="NCBI Taxonomy" id="543615"/>
    <lineage>
        <taxon>Bacteria</taxon>
        <taxon>Pseudomonadati</taxon>
        <taxon>Bacteroidota</taxon>
        <taxon>Sphingobacteriia</taxon>
        <taxon>Sphingobacteriales</taxon>
        <taxon>Sphingobacteriaceae</taxon>
        <taxon>Solitalea</taxon>
    </lineage>
</organism>
<dbReference type="OrthoDB" id="5502211at2"/>
<protein>
    <submittedName>
        <fullName evidence="2">Methyltransferase domain-containing protein</fullName>
    </submittedName>
</protein>
<dbReference type="SUPFAM" id="SSF53335">
    <property type="entry name" value="S-adenosyl-L-methionine-dependent methyltransferases"/>
    <property type="match status" value="1"/>
</dbReference>
<dbReference type="InterPro" id="IPR025714">
    <property type="entry name" value="Methyltranfer_dom"/>
</dbReference>
<dbReference type="EMBL" id="FXSZ01000016">
    <property type="protein sequence ID" value="SMO84134.1"/>
    <property type="molecule type" value="Genomic_DNA"/>
</dbReference>
<dbReference type="Pfam" id="PF13679">
    <property type="entry name" value="Methyltransf_32"/>
    <property type="match status" value="1"/>
</dbReference>
<dbReference type="CDD" id="cd02440">
    <property type="entry name" value="AdoMet_MTases"/>
    <property type="match status" value="1"/>
</dbReference>
<name>A0A521EJQ0_9SPHI</name>
<evidence type="ECO:0000313" key="2">
    <source>
        <dbReference type="EMBL" id="SMO84134.1"/>
    </source>
</evidence>
<proteinExistence type="predicted"/>
<dbReference type="RefSeq" id="WP_142604763.1">
    <property type="nucleotide sequence ID" value="NZ_FXSZ01000016.1"/>
</dbReference>
<dbReference type="InterPro" id="IPR029063">
    <property type="entry name" value="SAM-dependent_MTases_sf"/>
</dbReference>
<dbReference type="AlphaFoldDB" id="A0A521EJQ0"/>
<evidence type="ECO:0000313" key="3">
    <source>
        <dbReference type="Proteomes" id="UP000315971"/>
    </source>
</evidence>
<sequence length="395" mass="44435">MDNNIVIADFFEHLRKSLASETFSKLTFAKTIGNAQLLNIYVKPVQLKQGQKLSLTYHYQTQDKVENLDLEDAILTLNSYINNPFLSAILFTTEADIALKLNKKRIASIVESKPTFKASAVQMHDQPKKRIIEAKESSYLALLGIVDEQGKVIKSMSDKFRQINKYIEIIESLVKSTTLPTDGIQVLDMGSGKGYLTFALYDYLVNKLGLKATVTGIELREELVTLCNNIAQKCGFKDLHFVSERIENVKTEQIDLLIALHACDTATDDALFKGITAGARIIVCAPCCHKQVRKQMHCSTELSSVLKHGIFEERQAEMLTDGIRSLLLETQGYKSKVFEFISNEHTRKNVMIVGTKTKDKNNNTSVKEQISQLKNAYGIKEQQLETLLLNQGLYS</sequence>